<accession>A0A8R1HNV7</accession>
<name>A0A8R1HNV7_CAEJA</name>
<dbReference type="EnsemblMetazoa" id="CJA07015.1">
    <property type="protein sequence ID" value="CJA07015.1"/>
    <property type="gene ID" value="WBGene00126219"/>
</dbReference>
<dbReference type="Gene3D" id="1.25.10.10">
    <property type="entry name" value="Leucine-rich Repeat Variant"/>
    <property type="match status" value="1"/>
</dbReference>
<keyword evidence="2" id="KW-1185">Reference proteome</keyword>
<reference evidence="1" key="2">
    <citation type="submission" date="2022-06" db="UniProtKB">
        <authorList>
            <consortium name="EnsemblMetazoa"/>
        </authorList>
    </citation>
    <scope>IDENTIFICATION</scope>
    <source>
        <strain evidence="1">DF5081</strain>
    </source>
</reference>
<reference evidence="2" key="1">
    <citation type="submission" date="2010-08" db="EMBL/GenBank/DDBJ databases">
        <authorList>
            <consortium name="Caenorhabditis japonica Sequencing Consortium"/>
            <person name="Wilson R.K."/>
        </authorList>
    </citation>
    <scope>NUCLEOTIDE SEQUENCE [LARGE SCALE GENOMIC DNA]</scope>
    <source>
        <strain evidence="2">DF5081</strain>
    </source>
</reference>
<sequence length="85" mass="9493">MAAEFSHVSMPLQQRSRLKAELHKFSENIIRVLTVVLQPGGSDASTMTRQAAVECVEQWLRLPGMALDQWTNVLSDVLGAVVQDW</sequence>
<protein>
    <submittedName>
        <fullName evidence="1">Uncharacterized protein</fullName>
    </submittedName>
</protein>
<dbReference type="InterPro" id="IPR011989">
    <property type="entry name" value="ARM-like"/>
</dbReference>
<dbReference type="Proteomes" id="UP000005237">
    <property type="component" value="Unassembled WGS sequence"/>
</dbReference>
<proteinExistence type="predicted"/>
<organism evidence="1 2">
    <name type="scientific">Caenorhabditis japonica</name>
    <dbReference type="NCBI Taxonomy" id="281687"/>
    <lineage>
        <taxon>Eukaryota</taxon>
        <taxon>Metazoa</taxon>
        <taxon>Ecdysozoa</taxon>
        <taxon>Nematoda</taxon>
        <taxon>Chromadorea</taxon>
        <taxon>Rhabditida</taxon>
        <taxon>Rhabditina</taxon>
        <taxon>Rhabditomorpha</taxon>
        <taxon>Rhabditoidea</taxon>
        <taxon>Rhabditidae</taxon>
        <taxon>Peloderinae</taxon>
        <taxon>Caenorhabditis</taxon>
    </lineage>
</organism>
<evidence type="ECO:0000313" key="2">
    <source>
        <dbReference type="Proteomes" id="UP000005237"/>
    </source>
</evidence>
<dbReference type="AlphaFoldDB" id="A0A8R1HNV7"/>
<evidence type="ECO:0000313" key="1">
    <source>
        <dbReference type="EnsemblMetazoa" id="CJA07015.1"/>
    </source>
</evidence>